<dbReference type="EMBL" id="CP091244">
    <property type="protein sequence ID" value="UJS22935.1"/>
    <property type="molecule type" value="Genomic_DNA"/>
</dbReference>
<evidence type="ECO:0000256" key="1">
    <source>
        <dbReference type="SAM" id="SignalP"/>
    </source>
</evidence>
<evidence type="ECO:0008006" key="4">
    <source>
        <dbReference type="Google" id="ProtNLM"/>
    </source>
</evidence>
<dbReference type="RefSeq" id="WP_236496721.1">
    <property type="nucleotide sequence ID" value="NZ_CP091244.1"/>
</dbReference>
<gene>
    <name evidence="2" type="ORF">L2Y54_13395</name>
</gene>
<protein>
    <recommendedName>
        <fullName evidence="4">Lipoprotein</fullName>
    </recommendedName>
</protein>
<keyword evidence="1" id="KW-0732">Signal</keyword>
<reference evidence="2" key="1">
    <citation type="journal article" date="2022" name="Microorganisms">
        <title>Two New Species of Filamentous Sulfur Bacteria of the Genus Thiothrix, Thiothrix winogradskyi sp. nov. and 'Candidatus Thiothrix sulfatifontis' sp. nov.</title>
        <authorList>
            <person name="Ravin N.V."/>
            <person name="Rossetti S."/>
            <person name="Beletsky A.V."/>
            <person name="Kadnikov V.V."/>
            <person name="Rudenko T.S."/>
            <person name="Smolyakov D.D."/>
            <person name="Moskvitina M.I."/>
            <person name="Gureeva M.V."/>
            <person name="Mardanov A.V."/>
            <person name="Grabovich M.Y."/>
        </authorList>
    </citation>
    <scope>NUCLEOTIDE SEQUENCE</scope>
    <source>
        <strain evidence="2">CT3</strain>
    </source>
</reference>
<dbReference type="PROSITE" id="PS51257">
    <property type="entry name" value="PROKAR_LIPOPROTEIN"/>
    <property type="match status" value="1"/>
</dbReference>
<evidence type="ECO:0000313" key="3">
    <source>
        <dbReference type="Proteomes" id="UP001054801"/>
    </source>
</evidence>
<evidence type="ECO:0000313" key="2">
    <source>
        <dbReference type="EMBL" id="UJS22935.1"/>
    </source>
</evidence>
<accession>A0ABY3SWX4</accession>
<dbReference type="Proteomes" id="UP001054801">
    <property type="component" value="Chromosome"/>
</dbReference>
<sequence length="776" mass="85779">MKTGTHWANSIRLNGLLTVMLLLLTACGGGTDSGTTGNNNNGGGIATSSGRLLLLDPTRNNAETPISGLQYLRAGNVSGADGSFSAPSNNLVLHLGSNTQLPVLGKANLTQHDIAAALCSGNADVNACTYQARKNLERFFLSLDNDRNPANGIQLGVNASSLNLAWTISPDQFETALAQQLSVYGQTPAALFQPSLGINSEAPQAEQNSISSPVPFADIFRVARPMREYFCKDASYDENGWVTTPPSTSCIIRTFLLDSALQGQVPNGRYSVLYEGNGKLEYSGYAKIVSSAPGRDEIDITLPAKLDSVATNNRIGLRIVSGTVKNIRIVMPGGICEGKPYTRVDSAANCPAGQYRSFEDTLRNDRNAIVFNPDYLNFLKDFRVVRMMNLMEASPSYLTCAQTEPGKPNSFIRDANGNLIFDQTCMTQEFRWDQRSKLTDAVWGASGNIARLERYGRGVPLEVQVELANQLNAHPWFNIPHNASETYIREFARYVEAHLKTGLKAHVEYSNETWNGIFWAYYYVLKKGEELASPTDEQAWNWRGVNFYAKQASKVFQIWEDEFGGTQRLIRILATYQNDANRTERMLAYSDTRQYVDAIATGGYFYACWRNDDAKLPACNDSNKIPQPLVNATSVDDIFAALDNPSDPFGLEGLKNQFTKQAAVAQKYGKALYAYEGGQHLTIGGEIATDRRQNMMDLLHAANRDPRMGERYQRLLEMWKAAGGQTFVLFSVPHTFSQYGSFGIKESLNQPRSSAPKYDAAMKFQESQGKCWWSGC</sequence>
<name>A0ABY3SWX4_9GAMM</name>
<keyword evidence="3" id="KW-1185">Reference proteome</keyword>
<organism evidence="2 3">
    <name type="scientific">Thiothrix winogradskyi</name>
    <dbReference type="NCBI Taxonomy" id="96472"/>
    <lineage>
        <taxon>Bacteria</taxon>
        <taxon>Pseudomonadati</taxon>
        <taxon>Pseudomonadota</taxon>
        <taxon>Gammaproteobacteria</taxon>
        <taxon>Thiotrichales</taxon>
        <taxon>Thiotrichaceae</taxon>
        <taxon>Thiothrix</taxon>
    </lineage>
</organism>
<proteinExistence type="predicted"/>
<feature type="chain" id="PRO_5045621455" description="Lipoprotein" evidence="1">
    <location>
        <begin position="29"/>
        <end position="776"/>
    </location>
</feature>
<feature type="signal peptide" evidence="1">
    <location>
        <begin position="1"/>
        <end position="28"/>
    </location>
</feature>